<dbReference type="Proteomes" id="UP001597391">
    <property type="component" value="Unassembled WGS sequence"/>
</dbReference>
<dbReference type="RefSeq" id="WP_377467103.1">
    <property type="nucleotide sequence ID" value="NZ_JBHUOP010000004.1"/>
</dbReference>
<proteinExistence type="predicted"/>
<sequence length="148" mass="16978">MTDTDIPRQLTTQRIIDCLRDNDLQFFVDSHGEVGTISASRTYQFLLLGENREILIVRGHWNRAATIERANEILEVCNKWNTAMLWPKAYYRVRDDGEIHVFTEVSYDGEFGVTDTQITSLLNCGVQTGAQFFNELDTLYPDPAMVKP</sequence>
<accession>A0ABW5XHG8</accession>
<dbReference type="Pfam" id="PF10722">
    <property type="entry name" value="YbjN"/>
    <property type="match status" value="1"/>
</dbReference>
<protein>
    <submittedName>
        <fullName evidence="1">YbjN domain-containing protein</fullName>
    </submittedName>
</protein>
<dbReference type="InterPro" id="IPR019660">
    <property type="entry name" value="Put_sensory_transdc_reg_YbjN"/>
</dbReference>
<dbReference type="EMBL" id="JBHUOP010000004">
    <property type="protein sequence ID" value="MFD2841178.1"/>
    <property type="molecule type" value="Genomic_DNA"/>
</dbReference>
<keyword evidence="2" id="KW-1185">Reference proteome</keyword>
<evidence type="ECO:0000313" key="2">
    <source>
        <dbReference type="Proteomes" id="UP001597391"/>
    </source>
</evidence>
<reference evidence="2" key="1">
    <citation type="journal article" date="2019" name="Int. J. Syst. Evol. Microbiol.">
        <title>The Global Catalogue of Microorganisms (GCM) 10K type strain sequencing project: providing services to taxonomists for standard genome sequencing and annotation.</title>
        <authorList>
            <consortium name="The Broad Institute Genomics Platform"/>
            <consortium name="The Broad Institute Genome Sequencing Center for Infectious Disease"/>
            <person name="Wu L."/>
            <person name="Ma J."/>
        </authorList>
    </citation>
    <scope>NUCLEOTIDE SEQUENCE [LARGE SCALE GENOMIC DNA]</scope>
    <source>
        <strain evidence="2">KCTC 33576</strain>
    </source>
</reference>
<evidence type="ECO:0000313" key="1">
    <source>
        <dbReference type="EMBL" id="MFD2841178.1"/>
    </source>
</evidence>
<comment type="caution">
    <text evidence="1">The sequence shown here is derived from an EMBL/GenBank/DDBJ whole genome shotgun (WGS) entry which is preliminary data.</text>
</comment>
<gene>
    <name evidence="1" type="ORF">ACFSYH_11455</name>
</gene>
<organism evidence="1 2">
    <name type="scientific">Populibacterium corticicola</name>
    <dbReference type="NCBI Taxonomy" id="1812826"/>
    <lineage>
        <taxon>Bacteria</taxon>
        <taxon>Bacillati</taxon>
        <taxon>Actinomycetota</taxon>
        <taxon>Actinomycetes</taxon>
        <taxon>Micrococcales</taxon>
        <taxon>Jonesiaceae</taxon>
        <taxon>Populibacterium</taxon>
    </lineage>
</organism>
<name>A0ABW5XHG8_9MICO</name>